<dbReference type="GO" id="GO:0003676">
    <property type="term" value="F:nucleic acid binding"/>
    <property type="evidence" value="ECO:0007669"/>
    <property type="project" value="InterPro"/>
</dbReference>
<keyword evidence="3" id="KW-0489">Methyltransferase</keyword>
<dbReference type="InterPro" id="IPR052190">
    <property type="entry name" value="Euk-Arch_PrmC-MTase"/>
</dbReference>
<dbReference type="InterPro" id="IPR029063">
    <property type="entry name" value="SAM-dependent_MTases_sf"/>
</dbReference>
<dbReference type="PANTHER" id="PTHR45875">
    <property type="entry name" value="METHYLTRANSFERASE N6AMT1"/>
    <property type="match status" value="1"/>
</dbReference>
<evidence type="ECO:0000256" key="1">
    <source>
        <dbReference type="ARBA" id="ARBA00004123"/>
    </source>
</evidence>
<dbReference type="OrthoDB" id="406152at2759"/>
<reference evidence="19" key="1">
    <citation type="submission" date="2025-08" db="UniProtKB">
        <authorList>
            <consortium name="RefSeq"/>
        </authorList>
    </citation>
    <scope>IDENTIFICATION</scope>
    <source>
        <tissue evidence="19">Gonads</tissue>
    </source>
</reference>
<dbReference type="CDD" id="cd02440">
    <property type="entry name" value="AdoMet_MTases"/>
    <property type="match status" value="1"/>
</dbReference>
<evidence type="ECO:0000256" key="4">
    <source>
        <dbReference type="ARBA" id="ARBA00022679"/>
    </source>
</evidence>
<dbReference type="SUPFAM" id="SSF53335">
    <property type="entry name" value="S-adenosyl-L-methionine-dependent methyltransferases"/>
    <property type="match status" value="1"/>
</dbReference>
<dbReference type="NCBIfam" id="TIGR00537">
    <property type="entry name" value="hemK_rel_arch"/>
    <property type="match status" value="1"/>
</dbReference>
<evidence type="ECO:0000256" key="16">
    <source>
        <dbReference type="ARBA" id="ARBA00093667"/>
    </source>
</evidence>
<comment type="function">
    <text evidence="9">Methyltransferase that can methylate proteins and, to a lower extent, arsenic. Catalytic subunit of a heterodimer with TRMT112, which monomethylates 'Lys-12' of histone H4 (H4K12me1), a modification present at the promoters of numerous genes encoding cell cycle regulators. Catalytic subunit of a heterodimer with TRMT112, which catalyzes N5-methylation of Glu residue of proteins with a Gly-Gln-Xaa-Xaa-Xaa-Arg motif. Methylates ETF1 on 'Gln-185'; ETF1 needs to be complexed to ERF3 in its GTP-bound form to be efficiently methylated. May also play a role in the modulation of arsenic-induced toxicity by mediating the conversion of monomethylarsonous acid (3+) into the less toxic dimethylarsonic acid. It however only plays a limited role in arsenic metabolism compared with AS3MT.</text>
</comment>
<dbReference type="Proteomes" id="UP000504635">
    <property type="component" value="Unplaced"/>
</dbReference>
<keyword evidence="5" id="KW-0949">S-adenosyl-L-methionine</keyword>
<dbReference type="KEGG" id="soy:115877555"/>
<evidence type="ECO:0000256" key="8">
    <source>
        <dbReference type="ARBA" id="ARBA00050903"/>
    </source>
</evidence>
<dbReference type="PRINTS" id="PR00507">
    <property type="entry name" value="N12N6MTFRASE"/>
</dbReference>
<sequence>MTSLQTPLYNLSEFPLVYEPAEDTHLFLDALEKDMDNLLQIKPVTICEIGCGSGILITALASIFKNTCCYFCTDINPQACLATKNTALLNKADIECVQMDLTSCLKAQWRFDVIIFNPPYVVTEENEIKGNGLNRAFAGGKKGRIITDKFLKSLVNILSDNGVCYVLFLKDNILVEVEKIMQQNGFCSTVIMERKIPGEHLYICKFNKKH</sequence>
<accession>A0A6J2XG04</accession>
<evidence type="ECO:0000256" key="2">
    <source>
        <dbReference type="ARBA" id="ARBA00006149"/>
    </source>
</evidence>
<comment type="subunit">
    <text evidence="10">Heterodimer; heterodimerization with TRMT112 is required for S-adenosyl-L-methionine-binding.</text>
</comment>
<dbReference type="GeneID" id="115877555"/>
<dbReference type="InterPro" id="IPR002052">
    <property type="entry name" value="DNA_methylase_N6_adenine_CS"/>
</dbReference>
<evidence type="ECO:0000256" key="3">
    <source>
        <dbReference type="ARBA" id="ARBA00022603"/>
    </source>
</evidence>
<evidence type="ECO:0000256" key="5">
    <source>
        <dbReference type="ARBA" id="ARBA00022691"/>
    </source>
</evidence>
<evidence type="ECO:0000256" key="9">
    <source>
        <dbReference type="ARBA" id="ARBA00053180"/>
    </source>
</evidence>
<comment type="catalytic activity">
    <reaction evidence="8">
        <text>methylarsonous acid + S-adenosyl-L-methionine = dimethylarsinate + S-adenosyl-L-homocysteine + 2 H(+)</text>
        <dbReference type="Rhea" id="RHEA:11684"/>
        <dbReference type="ChEBI" id="CHEBI:15378"/>
        <dbReference type="ChEBI" id="CHEBI:16223"/>
        <dbReference type="ChEBI" id="CHEBI:17826"/>
        <dbReference type="ChEBI" id="CHEBI:57856"/>
        <dbReference type="ChEBI" id="CHEBI:59789"/>
    </reaction>
</comment>
<protein>
    <recommendedName>
        <fullName evidence="15">Methyltransferase HEMK2</fullName>
    </recommendedName>
    <alternativeName>
        <fullName evidence="14">HemK methyltransferase family member 2</fullName>
    </alternativeName>
    <alternativeName>
        <fullName evidence="12">Lysine N-methyltransferase 9</fullName>
    </alternativeName>
    <alternativeName>
        <fullName evidence="11">Methylarsonite methyltransferase N6AMT1</fullName>
    </alternativeName>
    <alternativeName>
        <fullName evidence="16">Methyltransferase N6AMT1</fullName>
    </alternativeName>
    <alternativeName>
        <fullName evidence="13">Protein N(5)-glutamine methyltransferase</fullName>
    </alternativeName>
</protein>
<keyword evidence="4" id="KW-0808">Transferase</keyword>
<evidence type="ECO:0000256" key="6">
    <source>
        <dbReference type="ARBA" id="ARBA00023242"/>
    </source>
</evidence>
<evidence type="ECO:0000256" key="13">
    <source>
        <dbReference type="ARBA" id="ARBA00080992"/>
    </source>
</evidence>
<dbReference type="GO" id="GO:0036009">
    <property type="term" value="F:protein-glutamine N-methyltransferase activity"/>
    <property type="evidence" value="ECO:0007669"/>
    <property type="project" value="UniProtKB-ARBA"/>
</dbReference>
<evidence type="ECO:0000256" key="10">
    <source>
        <dbReference type="ARBA" id="ARBA00062344"/>
    </source>
</evidence>
<dbReference type="AlphaFoldDB" id="A0A6J2XG04"/>
<evidence type="ECO:0000259" key="17">
    <source>
        <dbReference type="Pfam" id="PF05175"/>
    </source>
</evidence>
<dbReference type="InterPro" id="IPR004557">
    <property type="entry name" value="PrmC-related"/>
</dbReference>
<feature type="domain" description="Methyltransferase small" evidence="17">
    <location>
        <begin position="24"/>
        <end position="125"/>
    </location>
</feature>
<dbReference type="GO" id="GO:0032259">
    <property type="term" value="P:methylation"/>
    <property type="evidence" value="ECO:0007669"/>
    <property type="project" value="UniProtKB-KW"/>
</dbReference>
<dbReference type="GO" id="GO:0035657">
    <property type="term" value="C:eRF1 methyltransferase complex"/>
    <property type="evidence" value="ECO:0007669"/>
    <property type="project" value="TreeGrafter"/>
</dbReference>
<dbReference type="Gene3D" id="3.40.50.150">
    <property type="entry name" value="Vaccinia Virus protein VP39"/>
    <property type="match status" value="1"/>
</dbReference>
<dbReference type="FunCoup" id="A0A6J2XG04">
    <property type="interactions" value="235"/>
</dbReference>
<evidence type="ECO:0000256" key="11">
    <source>
        <dbReference type="ARBA" id="ARBA00075330"/>
    </source>
</evidence>
<proteinExistence type="inferred from homology"/>
<dbReference type="GO" id="GO:0005634">
    <property type="term" value="C:nucleus"/>
    <property type="evidence" value="ECO:0007669"/>
    <property type="project" value="UniProtKB-SubCell"/>
</dbReference>
<name>A0A6J2XG04_SITOR</name>
<evidence type="ECO:0000256" key="7">
    <source>
        <dbReference type="ARBA" id="ARBA00048619"/>
    </source>
</evidence>
<organism evidence="18 19">
    <name type="scientific">Sitophilus oryzae</name>
    <name type="common">Rice weevil</name>
    <name type="synonym">Curculio oryzae</name>
    <dbReference type="NCBI Taxonomy" id="7048"/>
    <lineage>
        <taxon>Eukaryota</taxon>
        <taxon>Metazoa</taxon>
        <taxon>Ecdysozoa</taxon>
        <taxon>Arthropoda</taxon>
        <taxon>Hexapoda</taxon>
        <taxon>Insecta</taxon>
        <taxon>Pterygota</taxon>
        <taxon>Neoptera</taxon>
        <taxon>Endopterygota</taxon>
        <taxon>Coleoptera</taxon>
        <taxon>Polyphaga</taxon>
        <taxon>Cucujiformia</taxon>
        <taxon>Curculionidae</taxon>
        <taxon>Dryophthorinae</taxon>
        <taxon>Sitophilus</taxon>
    </lineage>
</organism>
<dbReference type="FunFam" id="3.40.50.150:FF:000077">
    <property type="entry name" value="HemK methyltransferase family member 2"/>
    <property type="match status" value="1"/>
</dbReference>
<evidence type="ECO:0000313" key="19">
    <source>
        <dbReference type="RefSeq" id="XP_030749654.1"/>
    </source>
</evidence>
<keyword evidence="18" id="KW-1185">Reference proteome</keyword>
<gene>
    <name evidence="19" type="primary">LOC115877555</name>
</gene>
<evidence type="ECO:0000256" key="14">
    <source>
        <dbReference type="ARBA" id="ARBA00083337"/>
    </source>
</evidence>
<dbReference type="RefSeq" id="XP_030749654.1">
    <property type="nucleotide sequence ID" value="XM_030893794.1"/>
</dbReference>
<evidence type="ECO:0000256" key="12">
    <source>
        <dbReference type="ARBA" id="ARBA00076540"/>
    </source>
</evidence>
<comment type="catalytic activity">
    <reaction evidence="7">
        <text>L-lysyl-[histone] + S-adenosyl-L-methionine = N(6)-methyl-L-lysyl-[histone] + S-adenosyl-L-homocysteine + H(+)</text>
        <dbReference type="Rhea" id="RHEA:10024"/>
        <dbReference type="Rhea" id="RHEA-COMP:9845"/>
        <dbReference type="Rhea" id="RHEA-COMP:9846"/>
        <dbReference type="ChEBI" id="CHEBI:15378"/>
        <dbReference type="ChEBI" id="CHEBI:29969"/>
        <dbReference type="ChEBI" id="CHEBI:57856"/>
        <dbReference type="ChEBI" id="CHEBI:59789"/>
        <dbReference type="ChEBI" id="CHEBI:61929"/>
    </reaction>
    <physiologicalReaction direction="left-to-right" evidence="7">
        <dbReference type="Rhea" id="RHEA:10025"/>
    </physiologicalReaction>
</comment>
<dbReference type="PANTHER" id="PTHR45875:SF1">
    <property type="entry name" value="METHYLTRANSFERASE N6AMT1"/>
    <property type="match status" value="1"/>
</dbReference>
<dbReference type="Pfam" id="PF05175">
    <property type="entry name" value="MTS"/>
    <property type="match status" value="1"/>
</dbReference>
<dbReference type="PROSITE" id="PS00092">
    <property type="entry name" value="N6_MTASE"/>
    <property type="match status" value="1"/>
</dbReference>
<evidence type="ECO:0000313" key="18">
    <source>
        <dbReference type="Proteomes" id="UP000504635"/>
    </source>
</evidence>
<comment type="subcellular location">
    <subcellularLocation>
        <location evidence="1">Nucleus</location>
    </subcellularLocation>
</comment>
<dbReference type="InParanoid" id="A0A6J2XG04"/>
<dbReference type="InterPro" id="IPR007848">
    <property type="entry name" value="Small_mtfrase_dom"/>
</dbReference>
<comment type="similarity">
    <text evidence="2">Belongs to the eukaryotic/archaeal PrmC-related family.</text>
</comment>
<evidence type="ECO:0000256" key="15">
    <source>
        <dbReference type="ARBA" id="ARBA00093624"/>
    </source>
</evidence>
<keyword evidence="6" id="KW-0539">Nucleus</keyword>